<evidence type="ECO:0000256" key="7">
    <source>
        <dbReference type="SAM" id="Phobius"/>
    </source>
</evidence>
<sequence>MLNLHAHPLLMVLRPVLLPMLIAVAMQIIASLSGWLVYQSLVDMAQGLMGKTAVESVSRSLWIFVIGLGLQSGLGAIALAITHFADASLQRALRMQLIDKLGRLPAIWFSERPSGSTRQIIQNDVEALHQLVAHSLVEGVALVMTPLVGLCFCFTLNWRLGLTACAPVALYFLILTLLARGSMRDIMRQISLQLAEISAIIVDYVRGIAVLKVFGRAGEGYQRFTDASRRFHDDFSSLVRPAMKAQSVAIIAISSPVVALLMLLTGMWGVESGTMTAAEIMVATLVAMLLPASIMTVALASQVRSAAFVAAADIQRLLSQEELPDATERVSPGAGEVTLRGVGFSYGETEILRGINLTLPAGSFTALVGPSGAGKTTLARLLARQQDVSCGQICIDGHDIRQIPLSQLYEIVGVLEQTPALPAISLAQNIALGMEDVPLEAIRQAARAALIDERIMALPRGYDAVPGIDAHLSGGEAQRVAIARLFLAARPILIMDEATSAIDPDAEIELREAIANLARGRTTLAIAHRLSTIQGADQIVLLDKGQIRERGKHQTLLADDKQYACLWREFIAERQTEGTI</sequence>
<keyword evidence="11" id="KW-1185">Reference proteome</keyword>
<name>A0A3N5DAA0_9ENTR</name>
<comment type="subcellular location">
    <subcellularLocation>
        <location evidence="1">Cell membrane</location>
        <topology evidence="1">Multi-pass membrane protein</topology>
    </subcellularLocation>
</comment>
<evidence type="ECO:0000256" key="1">
    <source>
        <dbReference type="ARBA" id="ARBA00004651"/>
    </source>
</evidence>
<dbReference type="GO" id="GO:0005886">
    <property type="term" value="C:plasma membrane"/>
    <property type="evidence" value="ECO:0007669"/>
    <property type="project" value="UniProtKB-SubCell"/>
</dbReference>
<feature type="domain" description="ABC transporter" evidence="8">
    <location>
        <begin position="337"/>
        <end position="569"/>
    </location>
</feature>
<dbReference type="GO" id="GO:0016887">
    <property type="term" value="F:ATP hydrolysis activity"/>
    <property type="evidence" value="ECO:0007669"/>
    <property type="project" value="InterPro"/>
</dbReference>
<dbReference type="InterPro" id="IPR027417">
    <property type="entry name" value="P-loop_NTPase"/>
</dbReference>
<evidence type="ECO:0000313" key="11">
    <source>
        <dbReference type="Proteomes" id="UP000268615"/>
    </source>
</evidence>
<dbReference type="Pfam" id="PF00005">
    <property type="entry name" value="ABC_tran"/>
    <property type="match status" value="1"/>
</dbReference>
<reference evidence="10 11" key="1">
    <citation type="submission" date="2018-11" db="EMBL/GenBank/DDBJ databases">
        <title>Draft genome sequence of Buttiauxella warmboldiae CCUG 35512.</title>
        <authorList>
            <person name="Salva-Serra F."/>
            <person name="Marathe N."/>
            <person name="Moore E."/>
            <person name="Svensson L."/>
            <person name="Engstrom-Jakobsson H."/>
        </authorList>
    </citation>
    <scope>NUCLEOTIDE SEQUENCE [LARGE SCALE GENOMIC DNA]</scope>
    <source>
        <strain evidence="10 11">CCUG 35512</strain>
    </source>
</reference>
<keyword evidence="5 7" id="KW-1133">Transmembrane helix</keyword>
<organism evidence="10 11">
    <name type="scientific">Buttiauxella warmboldiae</name>
    <dbReference type="NCBI Taxonomy" id="82993"/>
    <lineage>
        <taxon>Bacteria</taxon>
        <taxon>Pseudomonadati</taxon>
        <taxon>Pseudomonadota</taxon>
        <taxon>Gammaproteobacteria</taxon>
        <taxon>Enterobacterales</taxon>
        <taxon>Enterobacteriaceae</taxon>
        <taxon>Buttiauxella</taxon>
    </lineage>
</organism>
<dbReference type="PROSITE" id="PS50893">
    <property type="entry name" value="ABC_TRANSPORTER_2"/>
    <property type="match status" value="1"/>
</dbReference>
<dbReference type="InterPro" id="IPR011527">
    <property type="entry name" value="ABC1_TM_dom"/>
</dbReference>
<dbReference type="InterPro" id="IPR003439">
    <property type="entry name" value="ABC_transporter-like_ATP-bd"/>
</dbReference>
<dbReference type="EMBL" id="RPOH01000064">
    <property type="protein sequence ID" value="RPH24127.1"/>
    <property type="molecule type" value="Genomic_DNA"/>
</dbReference>
<evidence type="ECO:0000259" key="8">
    <source>
        <dbReference type="PROSITE" id="PS50893"/>
    </source>
</evidence>
<feature type="transmembrane region" description="Helical" evidence="7">
    <location>
        <begin position="12"/>
        <end position="41"/>
    </location>
</feature>
<dbReference type="Pfam" id="PF00664">
    <property type="entry name" value="ABC_membrane"/>
    <property type="match status" value="1"/>
</dbReference>
<feature type="transmembrane region" description="Helical" evidence="7">
    <location>
        <begin position="280"/>
        <end position="300"/>
    </location>
</feature>
<dbReference type="Proteomes" id="UP000268615">
    <property type="component" value="Unassembled WGS sequence"/>
</dbReference>
<dbReference type="PANTHER" id="PTHR43394">
    <property type="entry name" value="ATP-DEPENDENT PERMEASE MDL1, MITOCHONDRIAL"/>
    <property type="match status" value="1"/>
</dbReference>
<evidence type="ECO:0000256" key="6">
    <source>
        <dbReference type="ARBA" id="ARBA00023136"/>
    </source>
</evidence>
<accession>A0A3N5DAA0</accession>
<evidence type="ECO:0000259" key="9">
    <source>
        <dbReference type="PROSITE" id="PS50929"/>
    </source>
</evidence>
<dbReference type="SUPFAM" id="SSF90123">
    <property type="entry name" value="ABC transporter transmembrane region"/>
    <property type="match status" value="1"/>
</dbReference>
<dbReference type="InterPro" id="IPR017871">
    <property type="entry name" value="ABC_transporter-like_CS"/>
</dbReference>
<dbReference type="InterPro" id="IPR039421">
    <property type="entry name" value="Type_1_exporter"/>
</dbReference>
<evidence type="ECO:0000256" key="3">
    <source>
        <dbReference type="ARBA" id="ARBA00022741"/>
    </source>
</evidence>
<dbReference type="PROSITE" id="PS00211">
    <property type="entry name" value="ABC_TRANSPORTER_1"/>
    <property type="match status" value="1"/>
</dbReference>
<dbReference type="GO" id="GO:0015421">
    <property type="term" value="F:ABC-type oligopeptide transporter activity"/>
    <property type="evidence" value="ECO:0007669"/>
    <property type="project" value="TreeGrafter"/>
</dbReference>
<dbReference type="PANTHER" id="PTHR43394:SF1">
    <property type="entry name" value="ATP-BINDING CASSETTE SUB-FAMILY B MEMBER 10, MITOCHONDRIAL"/>
    <property type="match status" value="1"/>
</dbReference>
<feature type="transmembrane region" description="Helical" evidence="7">
    <location>
        <begin position="248"/>
        <end position="268"/>
    </location>
</feature>
<dbReference type="InterPro" id="IPR003593">
    <property type="entry name" value="AAA+_ATPase"/>
</dbReference>
<gene>
    <name evidence="10" type="ORF">EHN07_14795</name>
</gene>
<feature type="transmembrane region" description="Helical" evidence="7">
    <location>
        <begin position="161"/>
        <end position="179"/>
    </location>
</feature>
<dbReference type="SMART" id="SM00382">
    <property type="entry name" value="AAA"/>
    <property type="match status" value="1"/>
</dbReference>
<dbReference type="OrthoDB" id="9806127at2"/>
<dbReference type="CDD" id="cd07346">
    <property type="entry name" value="ABC_6TM_exporters"/>
    <property type="match status" value="1"/>
</dbReference>
<dbReference type="Gene3D" id="3.40.50.300">
    <property type="entry name" value="P-loop containing nucleotide triphosphate hydrolases"/>
    <property type="match status" value="1"/>
</dbReference>
<dbReference type="SUPFAM" id="SSF52540">
    <property type="entry name" value="P-loop containing nucleoside triphosphate hydrolases"/>
    <property type="match status" value="1"/>
</dbReference>
<protein>
    <submittedName>
        <fullName evidence="10">ABC transporter ATP-binding protein</fullName>
    </submittedName>
</protein>
<dbReference type="InterPro" id="IPR036640">
    <property type="entry name" value="ABC1_TM_sf"/>
</dbReference>
<evidence type="ECO:0000256" key="2">
    <source>
        <dbReference type="ARBA" id="ARBA00022692"/>
    </source>
</evidence>
<feature type="transmembrane region" description="Helical" evidence="7">
    <location>
        <begin position="61"/>
        <end position="85"/>
    </location>
</feature>
<dbReference type="GO" id="GO:0005524">
    <property type="term" value="F:ATP binding"/>
    <property type="evidence" value="ECO:0007669"/>
    <property type="project" value="UniProtKB-KW"/>
</dbReference>
<proteinExistence type="predicted"/>
<dbReference type="Gene3D" id="1.20.1560.10">
    <property type="entry name" value="ABC transporter type 1, transmembrane domain"/>
    <property type="match status" value="1"/>
</dbReference>
<evidence type="ECO:0000256" key="5">
    <source>
        <dbReference type="ARBA" id="ARBA00022989"/>
    </source>
</evidence>
<feature type="domain" description="ABC transmembrane type-1" evidence="9">
    <location>
        <begin position="20"/>
        <end position="298"/>
    </location>
</feature>
<evidence type="ECO:0000256" key="4">
    <source>
        <dbReference type="ARBA" id="ARBA00022840"/>
    </source>
</evidence>
<keyword evidence="4 10" id="KW-0067">ATP-binding</keyword>
<dbReference type="AlphaFoldDB" id="A0A3N5DAA0"/>
<keyword evidence="6 7" id="KW-0472">Membrane</keyword>
<evidence type="ECO:0000313" key="10">
    <source>
        <dbReference type="EMBL" id="RPH24127.1"/>
    </source>
</evidence>
<dbReference type="PROSITE" id="PS50929">
    <property type="entry name" value="ABC_TM1F"/>
    <property type="match status" value="1"/>
</dbReference>
<comment type="caution">
    <text evidence="10">The sequence shown here is derived from an EMBL/GenBank/DDBJ whole genome shotgun (WGS) entry which is preliminary data.</text>
</comment>
<keyword evidence="2 7" id="KW-0812">Transmembrane</keyword>
<keyword evidence="3" id="KW-0547">Nucleotide-binding</keyword>